<accession>A0ABV4IB42</accession>
<gene>
    <name evidence="1" type="ORF">ACBP88_06260</name>
</gene>
<dbReference type="Proteomes" id="UP001567350">
    <property type="component" value="Unassembled WGS sequence"/>
</dbReference>
<evidence type="ECO:0000313" key="1">
    <source>
        <dbReference type="EMBL" id="MEZ2739070.1"/>
    </source>
</evidence>
<keyword evidence="2" id="KW-1185">Reference proteome</keyword>
<protein>
    <submittedName>
        <fullName evidence="1">Uncharacterized protein</fullName>
    </submittedName>
</protein>
<dbReference type="GeneID" id="300072399"/>
<evidence type="ECO:0000313" key="2">
    <source>
        <dbReference type="Proteomes" id="UP001567350"/>
    </source>
</evidence>
<name>A0ABV4IB42_9BURK</name>
<dbReference type="RefSeq" id="WP_174863827.1">
    <property type="nucleotide sequence ID" value="NZ_DAMCKS010000007.1"/>
</dbReference>
<sequence length="47" mass="5289">MTFFHSVIELKSSQNEAAPQPEPRAPEEVIRLLTQEAPQGEYSVDAF</sequence>
<organism evidence="1 2">
    <name type="scientific">Comamonas jiangduensis</name>
    <dbReference type="NCBI Taxonomy" id="1194168"/>
    <lineage>
        <taxon>Bacteria</taxon>
        <taxon>Pseudomonadati</taxon>
        <taxon>Pseudomonadota</taxon>
        <taxon>Betaproteobacteria</taxon>
        <taxon>Burkholderiales</taxon>
        <taxon>Comamonadaceae</taxon>
        <taxon>Comamonas</taxon>
    </lineage>
</organism>
<dbReference type="EMBL" id="JBGJLR010000004">
    <property type="protein sequence ID" value="MEZ2739070.1"/>
    <property type="molecule type" value="Genomic_DNA"/>
</dbReference>
<reference evidence="1 2" key="1">
    <citation type="submission" date="2024-08" db="EMBL/GenBank/DDBJ databases">
        <authorList>
            <person name="Feng Z."/>
            <person name="Ronholm J."/>
        </authorList>
    </citation>
    <scope>NUCLEOTIDE SEQUENCE [LARGE SCALE GENOMIC DNA]</scope>
    <source>
        <strain evidence="1 2">4-AB0-8</strain>
    </source>
</reference>
<proteinExistence type="predicted"/>
<comment type="caution">
    <text evidence="1">The sequence shown here is derived from an EMBL/GenBank/DDBJ whole genome shotgun (WGS) entry which is preliminary data.</text>
</comment>